<sequence>FVWAIVNPAHWKPSGTKPSIGDVEFLTLKQKIIFPHCPQSIIIAFHTLPLVFFRYFCDPEFD</sequence>
<name>A0A8S0RDA3_OLEEU</name>
<proteinExistence type="predicted"/>
<organism evidence="1 2">
    <name type="scientific">Olea europaea subsp. europaea</name>
    <dbReference type="NCBI Taxonomy" id="158383"/>
    <lineage>
        <taxon>Eukaryota</taxon>
        <taxon>Viridiplantae</taxon>
        <taxon>Streptophyta</taxon>
        <taxon>Embryophyta</taxon>
        <taxon>Tracheophyta</taxon>
        <taxon>Spermatophyta</taxon>
        <taxon>Magnoliopsida</taxon>
        <taxon>eudicotyledons</taxon>
        <taxon>Gunneridae</taxon>
        <taxon>Pentapetalae</taxon>
        <taxon>asterids</taxon>
        <taxon>lamiids</taxon>
        <taxon>Lamiales</taxon>
        <taxon>Oleaceae</taxon>
        <taxon>Oleeae</taxon>
        <taxon>Olea</taxon>
    </lineage>
</organism>
<reference evidence="1 2" key="1">
    <citation type="submission" date="2019-12" db="EMBL/GenBank/DDBJ databases">
        <authorList>
            <person name="Alioto T."/>
            <person name="Alioto T."/>
            <person name="Gomez Garrido J."/>
        </authorList>
    </citation>
    <scope>NUCLEOTIDE SEQUENCE [LARGE SCALE GENOMIC DNA]</scope>
</reference>
<accession>A0A8S0RDA3</accession>
<evidence type="ECO:0000313" key="1">
    <source>
        <dbReference type="EMBL" id="CAA2976213.1"/>
    </source>
</evidence>
<evidence type="ECO:0000313" key="2">
    <source>
        <dbReference type="Proteomes" id="UP000594638"/>
    </source>
</evidence>
<comment type="caution">
    <text evidence="1">The sequence shown here is derived from an EMBL/GenBank/DDBJ whole genome shotgun (WGS) entry which is preliminary data.</text>
</comment>
<dbReference type="EMBL" id="CACTIH010002379">
    <property type="protein sequence ID" value="CAA2976213.1"/>
    <property type="molecule type" value="Genomic_DNA"/>
</dbReference>
<dbReference type="Gramene" id="OE9A120781T1">
    <property type="protein sequence ID" value="OE9A120781C1"/>
    <property type="gene ID" value="OE9A120781"/>
</dbReference>
<feature type="non-terminal residue" evidence="1">
    <location>
        <position position="62"/>
    </location>
</feature>
<gene>
    <name evidence="1" type="ORF">OLEA9_A120781</name>
</gene>
<keyword evidence="2" id="KW-1185">Reference proteome</keyword>
<dbReference type="AlphaFoldDB" id="A0A8S0RDA3"/>
<dbReference type="Proteomes" id="UP000594638">
    <property type="component" value="Unassembled WGS sequence"/>
</dbReference>
<protein>
    <submittedName>
        <fullName evidence="1">Uncharacterized protein</fullName>
    </submittedName>
</protein>